<dbReference type="InterPro" id="IPR026913">
    <property type="entry name" value="METTL24"/>
</dbReference>
<proteinExistence type="predicted"/>
<feature type="domain" description="Methyltransferase" evidence="1">
    <location>
        <begin position="10"/>
        <end position="199"/>
    </location>
</feature>
<evidence type="ECO:0000313" key="2">
    <source>
        <dbReference type="EMBL" id="KXZ45397.1"/>
    </source>
</evidence>
<dbReference type="Pfam" id="PF13383">
    <property type="entry name" value="Methyltransf_22"/>
    <property type="match status" value="1"/>
</dbReference>
<dbReference type="STRING" id="33097.A0A150G6C3"/>
<dbReference type="OrthoDB" id="2015045at2759"/>
<dbReference type="PANTHER" id="PTHR32026">
    <property type="entry name" value="METHYLTRANSFERASE-LIKE PROTEIN 24"/>
    <property type="match status" value="1"/>
</dbReference>
<name>A0A150G6C3_GONPE</name>
<protein>
    <recommendedName>
        <fullName evidence="1">Methyltransferase domain-containing protein</fullName>
    </recommendedName>
</protein>
<keyword evidence="3" id="KW-1185">Reference proteome</keyword>
<accession>A0A150G6C3</accession>
<dbReference type="EMBL" id="LSYV01000056">
    <property type="protein sequence ID" value="KXZ45397.1"/>
    <property type="molecule type" value="Genomic_DNA"/>
</dbReference>
<gene>
    <name evidence="2" type="ORF">GPECTOR_55g303</name>
</gene>
<dbReference type="PANTHER" id="PTHR32026:SF10">
    <property type="entry name" value="METHYLTRANSFERASE-LIKE PROTEIN 24-RELATED"/>
    <property type="match status" value="1"/>
</dbReference>
<comment type="caution">
    <text evidence="2">The sequence shown here is derived from an EMBL/GenBank/DDBJ whole genome shotgun (WGS) entry which is preliminary data.</text>
</comment>
<dbReference type="InterPro" id="IPR025714">
    <property type="entry name" value="Methyltranfer_dom"/>
</dbReference>
<evidence type="ECO:0000313" key="3">
    <source>
        <dbReference type="Proteomes" id="UP000075714"/>
    </source>
</evidence>
<evidence type="ECO:0000259" key="1">
    <source>
        <dbReference type="Pfam" id="PF13383"/>
    </source>
</evidence>
<dbReference type="AlphaFoldDB" id="A0A150G6C3"/>
<dbReference type="Proteomes" id="UP000075714">
    <property type="component" value="Unassembled WGS sequence"/>
</dbReference>
<reference evidence="3" key="1">
    <citation type="journal article" date="2016" name="Nat. Commun.">
        <title>The Gonium pectorale genome demonstrates co-option of cell cycle regulation during the evolution of multicellularity.</title>
        <authorList>
            <person name="Hanschen E.R."/>
            <person name="Marriage T.N."/>
            <person name="Ferris P.J."/>
            <person name="Hamaji T."/>
            <person name="Toyoda A."/>
            <person name="Fujiyama A."/>
            <person name="Neme R."/>
            <person name="Noguchi H."/>
            <person name="Minakuchi Y."/>
            <person name="Suzuki M."/>
            <person name="Kawai-Toyooka H."/>
            <person name="Smith D.R."/>
            <person name="Sparks H."/>
            <person name="Anderson J."/>
            <person name="Bakaric R."/>
            <person name="Luria V."/>
            <person name="Karger A."/>
            <person name="Kirschner M.W."/>
            <person name="Durand P.M."/>
            <person name="Michod R.E."/>
            <person name="Nozaki H."/>
            <person name="Olson B.J."/>
        </authorList>
    </citation>
    <scope>NUCLEOTIDE SEQUENCE [LARGE SCALE GENOMIC DNA]</scope>
    <source>
        <strain evidence="3">NIES-2863</strain>
    </source>
</reference>
<organism evidence="2 3">
    <name type="scientific">Gonium pectorale</name>
    <name type="common">Green alga</name>
    <dbReference type="NCBI Taxonomy" id="33097"/>
    <lineage>
        <taxon>Eukaryota</taxon>
        <taxon>Viridiplantae</taxon>
        <taxon>Chlorophyta</taxon>
        <taxon>core chlorophytes</taxon>
        <taxon>Chlorophyceae</taxon>
        <taxon>CS clade</taxon>
        <taxon>Chlamydomonadales</taxon>
        <taxon>Volvocaceae</taxon>
        <taxon>Gonium</taxon>
    </lineage>
</organism>
<sequence>MKRVRKKPLRRVGPGGDGGKWLCDPTGLKAPCAVLSLGSNMDFGFEEAILRETPCRVVTADCTVSGTKLGDRHTFLPSCIGGANHSAADTHIITYSEMVRRGGLDSVAILKIDVEGYEYPALSEWESTSRGLPDQISIELHWHKFDVTPHPAGLPMLYGRKEFGVLDLALFVSQLVDLGYGIVNQEINAGCPVCSEFTFLRVR</sequence>